<evidence type="ECO:0000256" key="6">
    <source>
        <dbReference type="SAM" id="Phobius"/>
    </source>
</evidence>
<dbReference type="PANTHER" id="PTHR30028:SF0">
    <property type="entry name" value="PROTEIN ALUMINUM SENSITIVE 3"/>
    <property type="match status" value="1"/>
</dbReference>
<dbReference type="EMBL" id="AP022595">
    <property type="protein sequence ID" value="BBY60071.1"/>
    <property type="molecule type" value="Genomic_DNA"/>
</dbReference>
<feature type="transmembrane region" description="Helical" evidence="6">
    <location>
        <begin position="46"/>
        <end position="75"/>
    </location>
</feature>
<dbReference type="PANTHER" id="PTHR30028">
    <property type="entry name" value="UPF0014 INNER MEMBRANE PROTEIN YBBM-RELATED"/>
    <property type="match status" value="1"/>
</dbReference>
<dbReference type="Proteomes" id="UP000466445">
    <property type="component" value="Chromosome"/>
</dbReference>
<feature type="transmembrane region" description="Helical" evidence="6">
    <location>
        <begin position="185"/>
        <end position="206"/>
    </location>
</feature>
<organism evidence="7 8">
    <name type="scientific">Mycolicibacterium sarraceniae</name>
    <dbReference type="NCBI Taxonomy" id="1534348"/>
    <lineage>
        <taxon>Bacteria</taxon>
        <taxon>Bacillati</taxon>
        <taxon>Actinomycetota</taxon>
        <taxon>Actinomycetes</taxon>
        <taxon>Mycobacteriales</taxon>
        <taxon>Mycobacteriaceae</taxon>
        <taxon>Mycolicibacterium</taxon>
    </lineage>
</organism>
<sequence>MLGPTLVVVCAVMALLAALVYRLSGLGSWWVVPSATMRAVAQLAAVAAVLTAAMARLWSSLMILVVMFTVAAVTAARRSRAAEGSSWLAAPLAVGLASVLPLLLATGLVPIAGIALVPITGILLGGTMTAVAVAARRALDALSTRAGEVEAALSLGYLERDARLLVIAPTAPDALLPNVDQARTAGLVTLPGAFVGVLLSTGSAAQAGAVQILVLVGLLLSQACGVALTIELAARGRFARRGPAPTH</sequence>
<dbReference type="GO" id="GO:0005886">
    <property type="term" value="C:plasma membrane"/>
    <property type="evidence" value="ECO:0007669"/>
    <property type="project" value="TreeGrafter"/>
</dbReference>
<keyword evidence="8" id="KW-1185">Reference proteome</keyword>
<dbReference type="InterPro" id="IPR005226">
    <property type="entry name" value="UPF0014_fam"/>
</dbReference>
<comment type="subcellular location">
    <subcellularLocation>
        <location evidence="1">Membrane</location>
        <topology evidence="1">Multi-pass membrane protein</topology>
    </subcellularLocation>
</comment>
<proteinExistence type="inferred from homology"/>
<evidence type="ECO:0000256" key="4">
    <source>
        <dbReference type="ARBA" id="ARBA00022989"/>
    </source>
</evidence>
<evidence type="ECO:0000256" key="1">
    <source>
        <dbReference type="ARBA" id="ARBA00004141"/>
    </source>
</evidence>
<keyword evidence="4 6" id="KW-1133">Transmembrane helix</keyword>
<dbReference type="AlphaFoldDB" id="A0A7I7SUT0"/>
<dbReference type="KEGG" id="msar:MSAR_32070"/>
<evidence type="ECO:0008006" key="9">
    <source>
        <dbReference type="Google" id="ProtNLM"/>
    </source>
</evidence>
<evidence type="ECO:0000313" key="8">
    <source>
        <dbReference type="Proteomes" id="UP000466445"/>
    </source>
</evidence>
<dbReference type="Pfam" id="PF03649">
    <property type="entry name" value="UPF0014"/>
    <property type="match status" value="1"/>
</dbReference>
<evidence type="ECO:0000256" key="2">
    <source>
        <dbReference type="ARBA" id="ARBA00005268"/>
    </source>
</evidence>
<feature type="transmembrane region" description="Helical" evidence="6">
    <location>
        <begin position="111"/>
        <end position="135"/>
    </location>
</feature>
<evidence type="ECO:0000313" key="7">
    <source>
        <dbReference type="EMBL" id="BBY60071.1"/>
    </source>
</evidence>
<name>A0A7I7SUT0_9MYCO</name>
<gene>
    <name evidence="7" type="ORF">MSAR_32070</name>
</gene>
<evidence type="ECO:0000256" key="5">
    <source>
        <dbReference type="ARBA" id="ARBA00023136"/>
    </source>
</evidence>
<accession>A0A7I7SUT0</accession>
<comment type="similarity">
    <text evidence="2">Belongs to the UPF0014 family.</text>
</comment>
<protein>
    <recommendedName>
        <fullName evidence="9">ABC transporter permease</fullName>
    </recommendedName>
</protein>
<feature type="transmembrane region" description="Helical" evidence="6">
    <location>
        <begin position="87"/>
        <end position="105"/>
    </location>
</feature>
<keyword evidence="3 6" id="KW-0812">Transmembrane</keyword>
<reference evidence="7 8" key="1">
    <citation type="journal article" date="2019" name="Emerg. Microbes Infect.">
        <title>Comprehensive subspecies identification of 175 nontuberculous mycobacteria species based on 7547 genomic profiles.</title>
        <authorList>
            <person name="Matsumoto Y."/>
            <person name="Kinjo T."/>
            <person name="Motooka D."/>
            <person name="Nabeya D."/>
            <person name="Jung N."/>
            <person name="Uechi K."/>
            <person name="Horii T."/>
            <person name="Iida T."/>
            <person name="Fujita J."/>
            <person name="Nakamura S."/>
        </authorList>
    </citation>
    <scope>NUCLEOTIDE SEQUENCE [LARGE SCALE GENOMIC DNA]</scope>
    <source>
        <strain evidence="7 8">JCM 30395</strain>
    </source>
</reference>
<evidence type="ECO:0000256" key="3">
    <source>
        <dbReference type="ARBA" id="ARBA00022692"/>
    </source>
</evidence>
<keyword evidence="5 6" id="KW-0472">Membrane</keyword>
<feature type="transmembrane region" description="Helical" evidence="6">
    <location>
        <begin position="212"/>
        <end position="234"/>
    </location>
</feature>